<dbReference type="EMBL" id="SRLO01000380">
    <property type="protein sequence ID" value="TNN58381.1"/>
    <property type="molecule type" value="Genomic_DNA"/>
</dbReference>
<dbReference type="InterPro" id="IPR011009">
    <property type="entry name" value="Kinase-like_dom_sf"/>
</dbReference>
<dbReference type="Gene3D" id="1.10.510.10">
    <property type="entry name" value="Transferase(Phosphotransferase) domain 1"/>
    <property type="match status" value="1"/>
</dbReference>
<evidence type="ECO:0000256" key="2">
    <source>
        <dbReference type="ARBA" id="ARBA00022527"/>
    </source>
</evidence>
<dbReference type="GO" id="GO:0004674">
    <property type="term" value="F:protein serine/threonine kinase activity"/>
    <property type="evidence" value="ECO:0007669"/>
    <property type="project" value="UniProtKB-KW"/>
</dbReference>
<keyword evidence="4" id="KW-0547">Nucleotide-binding</keyword>
<comment type="similarity">
    <text evidence="1">Belongs to the protein kinase superfamily. CAMK Ser/Thr protein kinase family.</text>
</comment>
<evidence type="ECO:0000256" key="3">
    <source>
        <dbReference type="ARBA" id="ARBA00022679"/>
    </source>
</evidence>
<feature type="compositionally biased region" description="Basic and acidic residues" evidence="7">
    <location>
        <begin position="101"/>
        <end position="117"/>
    </location>
</feature>
<keyword evidence="5 8" id="KW-0418">Kinase</keyword>
<dbReference type="GO" id="GO:0005524">
    <property type="term" value="F:ATP binding"/>
    <property type="evidence" value="ECO:0007669"/>
    <property type="project" value="UniProtKB-KW"/>
</dbReference>
<evidence type="ECO:0000256" key="6">
    <source>
        <dbReference type="ARBA" id="ARBA00022840"/>
    </source>
</evidence>
<keyword evidence="2" id="KW-0723">Serine/threonine-protein kinase</keyword>
<dbReference type="InterPro" id="IPR050205">
    <property type="entry name" value="CDPK_Ser/Thr_kinases"/>
</dbReference>
<reference evidence="8 9" key="1">
    <citation type="submission" date="2019-03" db="EMBL/GenBank/DDBJ databases">
        <title>First draft genome of Liparis tanakae, snailfish: a comprehensive survey of snailfish specific genes.</title>
        <authorList>
            <person name="Kim W."/>
            <person name="Song I."/>
            <person name="Jeong J.-H."/>
            <person name="Kim D."/>
            <person name="Kim S."/>
            <person name="Ryu S."/>
            <person name="Song J.Y."/>
            <person name="Lee S.K."/>
        </authorList>
    </citation>
    <scope>NUCLEOTIDE SEQUENCE [LARGE SCALE GENOMIC DNA]</scope>
    <source>
        <tissue evidence="8">Muscle</tissue>
    </source>
</reference>
<evidence type="ECO:0000256" key="5">
    <source>
        <dbReference type="ARBA" id="ARBA00022777"/>
    </source>
</evidence>
<dbReference type="SUPFAM" id="SSF56112">
    <property type="entry name" value="Protein kinase-like (PK-like)"/>
    <property type="match status" value="1"/>
</dbReference>
<evidence type="ECO:0000313" key="8">
    <source>
        <dbReference type="EMBL" id="TNN58381.1"/>
    </source>
</evidence>
<keyword evidence="3" id="KW-0808">Transferase</keyword>
<dbReference type="AlphaFoldDB" id="A0A4Z2GYL0"/>
<gene>
    <name evidence="8" type="primary">mknk2</name>
    <name evidence="8" type="ORF">EYF80_031392</name>
</gene>
<dbReference type="PANTHER" id="PTHR24349">
    <property type="entry name" value="SERINE/THREONINE-PROTEIN KINASE"/>
    <property type="match status" value="1"/>
</dbReference>
<evidence type="ECO:0000256" key="7">
    <source>
        <dbReference type="SAM" id="MobiDB-lite"/>
    </source>
</evidence>
<keyword evidence="9" id="KW-1185">Reference proteome</keyword>
<evidence type="ECO:0000256" key="4">
    <source>
        <dbReference type="ARBA" id="ARBA00022741"/>
    </source>
</evidence>
<organism evidence="8 9">
    <name type="scientific">Liparis tanakae</name>
    <name type="common">Tanaka's snailfish</name>
    <dbReference type="NCBI Taxonomy" id="230148"/>
    <lineage>
        <taxon>Eukaryota</taxon>
        <taxon>Metazoa</taxon>
        <taxon>Chordata</taxon>
        <taxon>Craniata</taxon>
        <taxon>Vertebrata</taxon>
        <taxon>Euteleostomi</taxon>
        <taxon>Actinopterygii</taxon>
        <taxon>Neopterygii</taxon>
        <taxon>Teleostei</taxon>
        <taxon>Neoteleostei</taxon>
        <taxon>Acanthomorphata</taxon>
        <taxon>Eupercaria</taxon>
        <taxon>Perciformes</taxon>
        <taxon>Cottioidei</taxon>
        <taxon>Cottales</taxon>
        <taxon>Liparidae</taxon>
        <taxon>Liparis</taxon>
    </lineage>
</organism>
<sequence>MQLYTAFPNTLFESIQEGKYSFPEKDWAHISSSAKDLISRLLVRDAKNRLSARQVLQHTWVQGGASDALSTSILHQRPESAPPARLTTARSPRRSTVARARCPDRNEHQVVRAEKPPPGRSAPSPTSRYYRIALRLQHLAEGPDDVAAFRV</sequence>
<comment type="caution">
    <text evidence="8">The sequence shown here is derived from an EMBL/GenBank/DDBJ whole genome shotgun (WGS) entry which is preliminary data.</text>
</comment>
<proteinExistence type="inferred from homology"/>
<dbReference type="Proteomes" id="UP000314294">
    <property type="component" value="Unassembled WGS sequence"/>
</dbReference>
<keyword evidence="6" id="KW-0067">ATP-binding</keyword>
<accession>A0A4Z2GYL0</accession>
<protein>
    <submittedName>
        <fullName evidence="8">MAP kinase-interacting serine/threonine-protein kinase 2</fullName>
    </submittedName>
</protein>
<feature type="region of interest" description="Disordered" evidence="7">
    <location>
        <begin position="71"/>
        <end position="126"/>
    </location>
</feature>
<dbReference type="OrthoDB" id="8904498at2759"/>
<name>A0A4Z2GYL0_9TELE</name>
<evidence type="ECO:0000313" key="9">
    <source>
        <dbReference type="Proteomes" id="UP000314294"/>
    </source>
</evidence>
<evidence type="ECO:0000256" key="1">
    <source>
        <dbReference type="ARBA" id="ARBA00006692"/>
    </source>
</evidence>